<evidence type="ECO:0000259" key="4">
    <source>
        <dbReference type="Pfam" id="PF13649"/>
    </source>
</evidence>
<evidence type="ECO:0000256" key="2">
    <source>
        <dbReference type="ARBA" id="ARBA00022679"/>
    </source>
</evidence>
<dbReference type="InterPro" id="IPR029063">
    <property type="entry name" value="SAM-dependent_MTases_sf"/>
</dbReference>
<evidence type="ECO:0000313" key="6">
    <source>
        <dbReference type="Proteomes" id="UP001501570"/>
    </source>
</evidence>
<dbReference type="EMBL" id="BAABJQ010000003">
    <property type="protein sequence ID" value="GAA5180181.1"/>
    <property type="molecule type" value="Genomic_DNA"/>
</dbReference>
<evidence type="ECO:0000256" key="3">
    <source>
        <dbReference type="SAM" id="MobiDB-lite"/>
    </source>
</evidence>
<keyword evidence="6" id="KW-1185">Reference proteome</keyword>
<dbReference type="InterPro" id="IPR041698">
    <property type="entry name" value="Methyltransf_25"/>
</dbReference>
<name>A0ABP9RN27_9ACTN</name>
<dbReference type="Gene3D" id="3.40.50.150">
    <property type="entry name" value="Vaccinia Virus protein VP39"/>
    <property type="match status" value="1"/>
</dbReference>
<protein>
    <recommendedName>
        <fullName evidence="4">Methyltransferase domain-containing protein</fullName>
    </recommendedName>
</protein>
<accession>A0ABP9RN27</accession>
<dbReference type="Pfam" id="PF13649">
    <property type="entry name" value="Methyltransf_25"/>
    <property type="match status" value="1"/>
</dbReference>
<comment type="caution">
    <text evidence="5">The sequence shown here is derived from an EMBL/GenBank/DDBJ whole genome shotgun (WGS) entry which is preliminary data.</text>
</comment>
<evidence type="ECO:0000313" key="5">
    <source>
        <dbReference type="EMBL" id="GAA5180181.1"/>
    </source>
</evidence>
<dbReference type="PANTHER" id="PTHR43861">
    <property type="entry name" value="TRANS-ACONITATE 2-METHYLTRANSFERASE-RELATED"/>
    <property type="match status" value="1"/>
</dbReference>
<keyword evidence="1" id="KW-0489">Methyltransferase</keyword>
<organism evidence="5 6">
    <name type="scientific">Rugosimonospora acidiphila</name>
    <dbReference type="NCBI Taxonomy" id="556531"/>
    <lineage>
        <taxon>Bacteria</taxon>
        <taxon>Bacillati</taxon>
        <taxon>Actinomycetota</taxon>
        <taxon>Actinomycetes</taxon>
        <taxon>Micromonosporales</taxon>
        <taxon>Micromonosporaceae</taxon>
        <taxon>Rugosimonospora</taxon>
    </lineage>
</organism>
<dbReference type="PANTHER" id="PTHR43861:SF1">
    <property type="entry name" value="TRANS-ACONITATE 2-METHYLTRANSFERASE"/>
    <property type="match status" value="1"/>
</dbReference>
<reference evidence="6" key="1">
    <citation type="journal article" date="2019" name="Int. J. Syst. Evol. Microbiol.">
        <title>The Global Catalogue of Microorganisms (GCM) 10K type strain sequencing project: providing services to taxonomists for standard genome sequencing and annotation.</title>
        <authorList>
            <consortium name="The Broad Institute Genomics Platform"/>
            <consortium name="The Broad Institute Genome Sequencing Center for Infectious Disease"/>
            <person name="Wu L."/>
            <person name="Ma J."/>
        </authorList>
    </citation>
    <scope>NUCLEOTIDE SEQUENCE [LARGE SCALE GENOMIC DNA]</scope>
    <source>
        <strain evidence="6">JCM 18304</strain>
    </source>
</reference>
<dbReference type="CDD" id="cd02440">
    <property type="entry name" value="AdoMet_MTases"/>
    <property type="match status" value="1"/>
</dbReference>
<gene>
    <name evidence="5" type="ORF">GCM10023322_11900</name>
</gene>
<dbReference type="Proteomes" id="UP001501570">
    <property type="component" value="Unassembled WGS sequence"/>
</dbReference>
<feature type="region of interest" description="Disordered" evidence="3">
    <location>
        <begin position="65"/>
        <end position="91"/>
    </location>
</feature>
<dbReference type="SUPFAM" id="SSF53335">
    <property type="entry name" value="S-adenosyl-L-methionine-dependent methyltransferases"/>
    <property type="match status" value="1"/>
</dbReference>
<keyword evidence="2" id="KW-0808">Transferase</keyword>
<proteinExistence type="predicted"/>
<feature type="domain" description="Methyltransferase" evidence="4">
    <location>
        <begin position="146"/>
        <end position="236"/>
    </location>
</feature>
<evidence type="ECO:0000256" key="1">
    <source>
        <dbReference type="ARBA" id="ARBA00022603"/>
    </source>
</evidence>
<sequence>METTKDLAASAGDGVAAEQWAAKFDSACARIAGRFRRVEPRRQARAYLPSLPSNVDTLAYRQLAEQAGDPTPHRTTAARRGDVGRRRPAHCAETSPYSRVVNMDQVRTAYTTAAELYIELFGTSKQVHADDLAFIGRHLASRPGTVLDLGCGPGHLTDYLRSLGVNATGIDLVPEFIAHAQAAHPSGSYQLGSFEDLAVAHHSIAGILAWGSLIHLPPKDLDGVLAEFRRAMAPAGTLVLGLFVGDEVAAFDHKVVTAYRWPVDEFSERLTRAGFTEVERLQRPSEGAQRPHAAIAAVAAEG</sequence>